<dbReference type="EMBL" id="JACHXD010000003">
    <property type="protein sequence ID" value="MBB3118361.1"/>
    <property type="molecule type" value="Genomic_DNA"/>
</dbReference>
<dbReference type="Gene3D" id="1.10.443.10">
    <property type="entry name" value="Intergrase catalytic core"/>
    <property type="match status" value="1"/>
</dbReference>
<keyword evidence="2" id="KW-0229">DNA integration</keyword>
<dbReference type="InterPro" id="IPR013762">
    <property type="entry name" value="Integrase-like_cat_sf"/>
</dbReference>
<evidence type="ECO:0000256" key="3">
    <source>
        <dbReference type="ARBA" id="ARBA00023172"/>
    </source>
</evidence>
<evidence type="ECO:0000313" key="6">
    <source>
        <dbReference type="Proteomes" id="UP000541535"/>
    </source>
</evidence>
<keyword evidence="3" id="KW-0233">DNA recombination</keyword>
<dbReference type="Gene3D" id="3.30.160.390">
    <property type="entry name" value="Integrase, DNA-binding domain"/>
    <property type="match status" value="1"/>
</dbReference>
<evidence type="ECO:0000256" key="1">
    <source>
        <dbReference type="ARBA" id="ARBA00008857"/>
    </source>
</evidence>
<evidence type="ECO:0000259" key="4">
    <source>
        <dbReference type="PROSITE" id="PS51898"/>
    </source>
</evidence>
<dbReference type="GO" id="GO:0015074">
    <property type="term" value="P:DNA integration"/>
    <property type="evidence" value="ECO:0007669"/>
    <property type="project" value="UniProtKB-KW"/>
</dbReference>
<feature type="domain" description="Tyr recombinase" evidence="4">
    <location>
        <begin position="235"/>
        <end position="428"/>
    </location>
</feature>
<dbReference type="GO" id="GO:0006310">
    <property type="term" value="P:DNA recombination"/>
    <property type="evidence" value="ECO:0007669"/>
    <property type="project" value="UniProtKB-KW"/>
</dbReference>
<dbReference type="Pfam" id="PF13356">
    <property type="entry name" value="Arm-DNA-bind_3"/>
    <property type="match status" value="1"/>
</dbReference>
<accession>A0A7W5B8I0</accession>
<name>A0A7W5B8I0_9BURK</name>
<dbReference type="PANTHER" id="PTHR30629">
    <property type="entry name" value="PROPHAGE INTEGRASE"/>
    <property type="match status" value="1"/>
</dbReference>
<organism evidence="5 6">
    <name type="scientific">Pseudoduganella violacea</name>
    <dbReference type="NCBI Taxonomy" id="1715466"/>
    <lineage>
        <taxon>Bacteria</taxon>
        <taxon>Pseudomonadati</taxon>
        <taxon>Pseudomonadota</taxon>
        <taxon>Betaproteobacteria</taxon>
        <taxon>Burkholderiales</taxon>
        <taxon>Oxalobacteraceae</taxon>
        <taxon>Telluria group</taxon>
        <taxon>Pseudoduganella</taxon>
    </lineage>
</organism>
<reference evidence="5 6" key="1">
    <citation type="submission" date="2020-08" db="EMBL/GenBank/DDBJ databases">
        <title>Genomic Encyclopedia of Type Strains, Phase III (KMG-III): the genomes of soil and plant-associated and newly described type strains.</title>
        <authorList>
            <person name="Whitman W."/>
        </authorList>
    </citation>
    <scope>NUCLEOTIDE SEQUENCE [LARGE SCALE GENOMIC DNA]</scope>
    <source>
        <strain evidence="5 6">CECT 8897</strain>
    </source>
</reference>
<dbReference type="InterPro" id="IPR025166">
    <property type="entry name" value="Integrase_DNA_bind_dom"/>
</dbReference>
<evidence type="ECO:0000313" key="5">
    <source>
        <dbReference type="EMBL" id="MBB3118361.1"/>
    </source>
</evidence>
<dbReference type="PROSITE" id="PS51898">
    <property type="entry name" value="TYR_RECOMBINASE"/>
    <property type="match status" value="1"/>
</dbReference>
<dbReference type="Pfam" id="PF00589">
    <property type="entry name" value="Phage_integrase"/>
    <property type="match status" value="1"/>
</dbReference>
<proteinExistence type="inferred from homology"/>
<dbReference type="SUPFAM" id="SSF56349">
    <property type="entry name" value="DNA breaking-rejoining enzymes"/>
    <property type="match status" value="1"/>
</dbReference>
<dbReference type="Proteomes" id="UP000541535">
    <property type="component" value="Unassembled WGS sequence"/>
</dbReference>
<dbReference type="InterPro" id="IPR038488">
    <property type="entry name" value="Integrase_DNA-bd_sf"/>
</dbReference>
<comment type="similarity">
    <text evidence="1">Belongs to the 'phage' integrase family.</text>
</comment>
<dbReference type="AlphaFoldDB" id="A0A7W5B8I0"/>
<dbReference type="InterPro" id="IPR050808">
    <property type="entry name" value="Phage_Integrase"/>
</dbReference>
<dbReference type="InterPro" id="IPR011010">
    <property type="entry name" value="DNA_brk_join_enz"/>
</dbReference>
<evidence type="ECO:0000256" key="2">
    <source>
        <dbReference type="ARBA" id="ARBA00022908"/>
    </source>
</evidence>
<dbReference type="PANTHER" id="PTHR30629:SF6">
    <property type="entry name" value="PROPHAGE INTEGRASE INTA-RELATED"/>
    <property type="match status" value="1"/>
</dbReference>
<keyword evidence="6" id="KW-1185">Reference proteome</keyword>
<protein>
    <submittedName>
        <fullName evidence="5">Integrase</fullName>
    </submittedName>
</protein>
<sequence>MVAKLNFTADRVASFQCEDGKQQSIFWDAKAPGLGLRVTSAGARSYIFETRLNGKTIRITVGDVRTWTVGKAQAEATKYKAMTDQGIDPRQLRADQLAQAEAVRAEAKRQDLKLGDVWPLYLEARRARWGERHYQNHINLAAEGGQEKMRGKGETVAGPLAPLMKLLLSELSGAEIAEWLEREAATRATNAAQSYRILRAFIRWADDQPAYRGLVPQQSYSASSVRDVVPKSKAKDGDSLQREQLKDWFAAMRKIPNPTISAYLQGLLLNGPRREELAALRWEDVDFAWRSMTIRDKVEGTRTIPLTPYFASLLLELKRINNTPPTVRRMRTLEATGRAWAPSPWVFSSSTSESGHIAEPRIAHTDALAAAGLPHISLHGLRRSFGTLCEWVEVPSGVSAQIMGHKPSALAEKHYRRRPLDLLRKFHDQIEVWMLEQACIEFQPAPAGLRVVTAA</sequence>
<dbReference type="GO" id="GO:0003677">
    <property type="term" value="F:DNA binding"/>
    <property type="evidence" value="ECO:0007669"/>
    <property type="project" value="InterPro"/>
</dbReference>
<dbReference type="InterPro" id="IPR002104">
    <property type="entry name" value="Integrase_catalytic"/>
</dbReference>
<gene>
    <name evidence="5" type="ORF">FHS03_001392</name>
</gene>
<comment type="caution">
    <text evidence="5">The sequence shown here is derived from an EMBL/GenBank/DDBJ whole genome shotgun (WGS) entry which is preliminary data.</text>
</comment>